<comment type="caution">
    <text evidence="2">The sequence shown here is derived from an EMBL/GenBank/DDBJ whole genome shotgun (WGS) entry which is preliminary data.</text>
</comment>
<sequence>MEERLPQVKWAANRTARHGVRGLCAEWSQGRTVTQSNYPGRSAPASPEPPGSQG</sequence>
<evidence type="ECO:0000313" key="2">
    <source>
        <dbReference type="EMBL" id="GAA2124206.1"/>
    </source>
</evidence>
<feature type="compositionally biased region" description="Polar residues" evidence="1">
    <location>
        <begin position="29"/>
        <end position="39"/>
    </location>
</feature>
<organism evidence="2 3">
    <name type="scientific">Kitasatospora saccharophila</name>
    <dbReference type="NCBI Taxonomy" id="407973"/>
    <lineage>
        <taxon>Bacteria</taxon>
        <taxon>Bacillati</taxon>
        <taxon>Actinomycetota</taxon>
        <taxon>Actinomycetes</taxon>
        <taxon>Kitasatosporales</taxon>
        <taxon>Streptomycetaceae</taxon>
        <taxon>Kitasatospora</taxon>
    </lineage>
</organism>
<name>A0ABN2YDH6_9ACTN</name>
<feature type="region of interest" description="Disordered" evidence="1">
    <location>
        <begin position="28"/>
        <end position="54"/>
    </location>
</feature>
<reference evidence="2 3" key="1">
    <citation type="journal article" date="2019" name="Int. J. Syst. Evol. Microbiol.">
        <title>The Global Catalogue of Microorganisms (GCM) 10K type strain sequencing project: providing services to taxonomists for standard genome sequencing and annotation.</title>
        <authorList>
            <consortium name="The Broad Institute Genomics Platform"/>
            <consortium name="The Broad Institute Genome Sequencing Center for Infectious Disease"/>
            <person name="Wu L."/>
            <person name="Ma J."/>
        </authorList>
    </citation>
    <scope>NUCLEOTIDE SEQUENCE [LARGE SCALE GENOMIC DNA]</scope>
    <source>
        <strain evidence="2 3">JCM 14559</strain>
    </source>
</reference>
<proteinExistence type="predicted"/>
<dbReference type="EMBL" id="BAAANS010000099">
    <property type="protein sequence ID" value="GAA2124206.1"/>
    <property type="molecule type" value="Genomic_DNA"/>
</dbReference>
<evidence type="ECO:0000313" key="3">
    <source>
        <dbReference type="Proteomes" id="UP001500897"/>
    </source>
</evidence>
<keyword evidence="3" id="KW-1185">Reference proteome</keyword>
<protein>
    <submittedName>
        <fullName evidence="2">Uncharacterized protein</fullName>
    </submittedName>
</protein>
<gene>
    <name evidence="2" type="ORF">GCM10009759_75750</name>
</gene>
<evidence type="ECO:0000256" key="1">
    <source>
        <dbReference type="SAM" id="MobiDB-lite"/>
    </source>
</evidence>
<accession>A0ABN2YDH6</accession>
<dbReference type="Proteomes" id="UP001500897">
    <property type="component" value="Unassembled WGS sequence"/>
</dbReference>